<protein>
    <recommendedName>
        <fullName evidence="3">Lipocalin-like domain-containing protein</fullName>
    </recommendedName>
</protein>
<dbReference type="EMBL" id="JAIQZE010000021">
    <property type="protein sequence ID" value="MBZ9779905.1"/>
    <property type="molecule type" value="Genomic_DNA"/>
</dbReference>
<dbReference type="RefSeq" id="WP_224462235.1">
    <property type="nucleotide sequence ID" value="NZ_JAIQZE010000021.1"/>
</dbReference>
<dbReference type="PROSITE" id="PS51257">
    <property type="entry name" value="PROKAR_LIPOPROTEIN"/>
    <property type="match status" value="1"/>
</dbReference>
<dbReference type="Proteomes" id="UP001199314">
    <property type="component" value="Unassembled WGS sequence"/>
</dbReference>
<proteinExistence type="predicted"/>
<comment type="caution">
    <text evidence="1">The sequence shown here is derived from an EMBL/GenBank/DDBJ whole genome shotgun (WGS) entry which is preliminary data.</text>
</comment>
<name>A0ABS7XMD9_9FLAO</name>
<reference evidence="2" key="1">
    <citation type="submission" date="2023-07" db="EMBL/GenBank/DDBJ databases">
        <title>Novel species isolated from saline lakes on Tibetan Plateau.</title>
        <authorList>
            <person name="Lu H."/>
        </authorList>
    </citation>
    <scope>NUCLEOTIDE SEQUENCE [LARGE SCALE GENOMIC DNA]</scope>
    <source>
        <strain evidence="2">CAK8W</strain>
    </source>
</reference>
<evidence type="ECO:0000313" key="2">
    <source>
        <dbReference type="Proteomes" id="UP001199314"/>
    </source>
</evidence>
<evidence type="ECO:0000313" key="1">
    <source>
        <dbReference type="EMBL" id="MBZ9779905.1"/>
    </source>
</evidence>
<evidence type="ECO:0008006" key="3">
    <source>
        <dbReference type="Google" id="ProtNLM"/>
    </source>
</evidence>
<gene>
    <name evidence="1" type="ORF">LB452_13330</name>
</gene>
<organism evidence="1 2">
    <name type="scientific">Psychroflexus longus</name>
    <dbReference type="NCBI Taxonomy" id="2873596"/>
    <lineage>
        <taxon>Bacteria</taxon>
        <taxon>Pseudomonadati</taxon>
        <taxon>Bacteroidota</taxon>
        <taxon>Flavobacteriia</taxon>
        <taxon>Flavobacteriales</taxon>
        <taxon>Flavobacteriaceae</taxon>
        <taxon>Psychroflexus</taxon>
    </lineage>
</organism>
<accession>A0ABS7XMD9</accession>
<keyword evidence="2" id="KW-1185">Reference proteome</keyword>
<sequence length="142" mass="16513">MRRLKFFPILVFSILTVFSSCEKDEDKVETETSDNLEQFGILGQWKLEIRTINGITDLSIQCCDYIIFKPDSEPDNLKGEFTASGVGYETNGVFELNPSNSIINFDYDNSQKSYEFQISDNLTTFTYDENNQEIIEDWRKEE</sequence>